<evidence type="ECO:0000313" key="1">
    <source>
        <dbReference type="EMBL" id="HFN01308.1"/>
    </source>
</evidence>
<dbReference type="PANTHER" id="PTHR36395">
    <property type="entry name" value="RING-H2 ZINC FINGER PROTEIN"/>
    <property type="match status" value="1"/>
</dbReference>
<accession>A0A7C3KJA3</accession>
<protein>
    <submittedName>
        <fullName evidence="1">Uncharacterized protein</fullName>
    </submittedName>
</protein>
<comment type="caution">
    <text evidence="1">The sequence shown here is derived from an EMBL/GenBank/DDBJ whole genome shotgun (WGS) entry which is preliminary data.</text>
</comment>
<gene>
    <name evidence="1" type="ORF">ENR64_26900</name>
</gene>
<sequence>MQPPLFEWLDQALYGVGEAKTFAALLREIEQRECEIIWEDDRYVRLVQVVLVEVFSSAGKLIEDRQEFTDGRSRRRGIEGISEKRRRDENPLDAARRALREELGIAAAIDLTFVQQTTGEKLSPSYPGLLSRYTKDLFTCYLPDELIQPKYVEIQDDKKTFFVWKPSTHF</sequence>
<dbReference type="EMBL" id="DSRU01000397">
    <property type="protein sequence ID" value="HFN01308.1"/>
    <property type="molecule type" value="Genomic_DNA"/>
</dbReference>
<dbReference type="Gene3D" id="3.90.79.10">
    <property type="entry name" value="Nucleoside Triphosphate Pyrophosphohydrolase"/>
    <property type="match status" value="1"/>
</dbReference>
<proteinExistence type="predicted"/>
<reference evidence="1" key="1">
    <citation type="journal article" date="2020" name="mSystems">
        <title>Genome- and Community-Level Interaction Insights into Carbon Utilization and Element Cycling Functions of Hydrothermarchaeota in Hydrothermal Sediment.</title>
        <authorList>
            <person name="Zhou Z."/>
            <person name="Liu Y."/>
            <person name="Xu W."/>
            <person name="Pan J."/>
            <person name="Luo Z.H."/>
            <person name="Li M."/>
        </authorList>
    </citation>
    <scope>NUCLEOTIDE SEQUENCE [LARGE SCALE GENOMIC DNA]</scope>
    <source>
        <strain evidence="1">SpSt-418</strain>
    </source>
</reference>
<dbReference type="InterPro" id="IPR015797">
    <property type="entry name" value="NUDIX_hydrolase-like_dom_sf"/>
</dbReference>
<dbReference type="AlphaFoldDB" id="A0A7C3KJA3"/>
<dbReference type="PANTHER" id="PTHR36395:SF1">
    <property type="entry name" value="RING-H2 ZINC FINGER PROTEIN"/>
    <property type="match status" value="1"/>
</dbReference>
<name>A0A7C3KJA3_9CYAN</name>
<dbReference type="SUPFAM" id="SSF55811">
    <property type="entry name" value="Nudix"/>
    <property type="match status" value="1"/>
</dbReference>
<organism evidence="1">
    <name type="scientific">Oscillatoriales cyanobacterium SpSt-418</name>
    <dbReference type="NCBI Taxonomy" id="2282169"/>
    <lineage>
        <taxon>Bacteria</taxon>
        <taxon>Bacillati</taxon>
        <taxon>Cyanobacteriota</taxon>
        <taxon>Cyanophyceae</taxon>
        <taxon>Oscillatoriophycideae</taxon>
        <taxon>Oscillatoriales</taxon>
    </lineage>
</organism>